<evidence type="ECO:0000256" key="2">
    <source>
        <dbReference type="ARBA" id="ARBA00004496"/>
    </source>
</evidence>
<evidence type="ECO:0000256" key="13">
    <source>
        <dbReference type="SAM" id="MobiDB-lite"/>
    </source>
</evidence>
<dbReference type="Proteomes" id="UP000005204">
    <property type="component" value="Unassembled WGS sequence"/>
</dbReference>
<dbReference type="GO" id="GO:0005829">
    <property type="term" value="C:cytosol"/>
    <property type="evidence" value="ECO:0007669"/>
    <property type="project" value="TreeGrafter"/>
</dbReference>
<feature type="domain" description="C3H1-type" evidence="14">
    <location>
        <begin position="165"/>
        <end position="202"/>
    </location>
</feature>
<feature type="compositionally biased region" description="Basic and acidic residues" evidence="13">
    <location>
        <begin position="57"/>
        <end position="70"/>
    </location>
</feature>
<keyword evidence="6 12" id="KW-0479">Metal-binding</keyword>
<dbReference type="InterPro" id="IPR032378">
    <property type="entry name" value="ZC3H15/TMA46_C"/>
</dbReference>
<dbReference type="RefSeq" id="XP_062527059.1">
    <property type="nucleotide sequence ID" value="XM_062671075.1"/>
</dbReference>
<feature type="region of interest" description="Disordered" evidence="13">
    <location>
        <begin position="1"/>
        <end position="28"/>
    </location>
</feature>
<dbReference type="KEGG" id="bmor:101744478"/>
<dbReference type="GeneID" id="101744478"/>
<dbReference type="GO" id="GO:0008270">
    <property type="term" value="F:zinc ion binding"/>
    <property type="evidence" value="ECO:0007669"/>
    <property type="project" value="UniProtKB-KW"/>
</dbReference>
<keyword evidence="5" id="KW-0963">Cytoplasm</keyword>
<dbReference type="RefSeq" id="XP_062527060.1">
    <property type="nucleotide sequence ID" value="XM_062671076.1"/>
</dbReference>
<evidence type="ECO:0000256" key="3">
    <source>
        <dbReference type="ARBA" id="ARBA00010043"/>
    </source>
</evidence>
<dbReference type="AlphaFoldDB" id="A0A8R2DP00"/>
<dbReference type="Gene3D" id="6.20.400.10">
    <property type="match status" value="1"/>
</dbReference>
<evidence type="ECO:0000313" key="15">
    <source>
        <dbReference type="EnsemblMetazoa" id="XP_021207182.1"/>
    </source>
</evidence>
<dbReference type="PROSITE" id="PS50103">
    <property type="entry name" value="ZF_C3H1"/>
    <property type="match status" value="2"/>
</dbReference>
<evidence type="ECO:0000256" key="4">
    <source>
        <dbReference type="ARBA" id="ARBA00015073"/>
    </source>
</evidence>
<keyword evidence="16" id="KW-1185">Reference proteome</keyword>
<keyword evidence="9 12" id="KW-0862">Zinc</keyword>
<evidence type="ECO:0000256" key="9">
    <source>
        <dbReference type="ARBA" id="ARBA00022833"/>
    </source>
</evidence>
<dbReference type="GO" id="GO:0003729">
    <property type="term" value="F:mRNA binding"/>
    <property type="evidence" value="ECO:0007669"/>
    <property type="project" value="TreeGrafter"/>
</dbReference>
<evidence type="ECO:0000256" key="5">
    <source>
        <dbReference type="ARBA" id="ARBA00022490"/>
    </source>
</evidence>
<sequence length="387" mass="44348">MPPKKPSGASKKTEQKKKEKVIEDKTFGLKNKKGAKQQKFIQQVEKQVKSGGVHPVKPVEDKKKEKEQKLKEQKELAALFKPVQTQKVEKGTDPKSVVCAFFKQGQCAKGDRCKFSHDLTIERKAEKRSLYVDMRDDDDNMDNWDEDKLKEVVEKKHGEGDKQRPTTDIICKHFLEAVERSKYGWFWECPSGLKCIYRHALPAGFVLKRDKKKMEEKKNEISLVDLIERERAALGPNQTKITLETFLAWKKKKIREKQEAMNQAEEQRRSDYKAGRAVGLSGREMFSFDPTLAADEDAEDGDEAVDLRTYDEEELDNTQYREVQLDLIGMEASEVDDSGTKATEDRLQRFGDELSPVAAEAGAAPINENLFLDEDLDEELQNLDLED</sequence>
<keyword evidence="7" id="KW-0677">Repeat</keyword>
<comment type="subcellular location">
    <subcellularLocation>
        <location evidence="2">Cytoplasm</location>
    </subcellularLocation>
    <subcellularLocation>
        <location evidence="1">Nucleus</location>
    </subcellularLocation>
</comment>
<dbReference type="PANTHER" id="PTHR12681">
    <property type="entry name" value="ZINC FINGER-CONTAINING PROTEIN P48ZNF"/>
    <property type="match status" value="1"/>
</dbReference>
<feature type="compositionally biased region" description="Basic and acidic residues" evidence="13">
    <location>
        <begin position="11"/>
        <end position="27"/>
    </location>
</feature>
<comment type="similarity">
    <text evidence="3">Belongs to the ZC3H15/TMA46 family.</text>
</comment>
<feature type="region of interest" description="Disordered" evidence="13">
    <location>
        <begin position="45"/>
        <end position="70"/>
    </location>
</feature>
<dbReference type="GO" id="GO:0002181">
    <property type="term" value="P:cytoplasmic translation"/>
    <property type="evidence" value="ECO:0007669"/>
    <property type="project" value="TreeGrafter"/>
</dbReference>
<evidence type="ECO:0000256" key="12">
    <source>
        <dbReference type="PROSITE-ProRule" id="PRU00723"/>
    </source>
</evidence>
<proteinExistence type="inferred from homology"/>
<accession>A0A8R2DP00</accession>
<dbReference type="RefSeq" id="XP_062527058.1">
    <property type="nucleotide sequence ID" value="XM_062671074.1"/>
</dbReference>
<reference evidence="16" key="1">
    <citation type="journal article" date="2008" name="Insect Biochem. Mol. Biol.">
        <title>The genome of a lepidopteran model insect, the silkworm Bombyx mori.</title>
        <authorList>
            <consortium name="International Silkworm Genome Consortium"/>
        </authorList>
    </citation>
    <scope>NUCLEOTIDE SEQUENCE [LARGE SCALE GENOMIC DNA]</scope>
    <source>
        <strain evidence="16">p50T</strain>
    </source>
</reference>
<keyword evidence="8 12" id="KW-0863">Zinc-finger</keyword>
<feature type="zinc finger region" description="C3H1-type" evidence="12">
    <location>
        <begin position="165"/>
        <end position="202"/>
    </location>
</feature>
<dbReference type="Gene3D" id="4.10.1000.10">
    <property type="entry name" value="Zinc finger, CCCH-type"/>
    <property type="match status" value="1"/>
</dbReference>
<dbReference type="PANTHER" id="PTHR12681:SF0">
    <property type="entry name" value="ZINC FINGER CCCH DOMAIN-CONTAINING PROTEIN 15"/>
    <property type="match status" value="1"/>
</dbReference>
<dbReference type="RefSeq" id="XP_062527056.1">
    <property type="nucleotide sequence ID" value="XM_062671072.1"/>
</dbReference>
<feature type="zinc finger region" description="C3H1-type" evidence="12">
    <location>
        <begin position="93"/>
        <end position="120"/>
    </location>
</feature>
<dbReference type="OMA" id="GREMFYF"/>
<protein>
    <recommendedName>
        <fullName evidence="4">Zinc finger CCCH domain-containing protein 15</fullName>
    </recommendedName>
</protein>
<evidence type="ECO:0000259" key="14">
    <source>
        <dbReference type="PROSITE" id="PS50103"/>
    </source>
</evidence>
<dbReference type="SUPFAM" id="SSF90229">
    <property type="entry name" value="CCCH zinc finger"/>
    <property type="match status" value="1"/>
</dbReference>
<evidence type="ECO:0000256" key="1">
    <source>
        <dbReference type="ARBA" id="ARBA00004123"/>
    </source>
</evidence>
<evidence type="ECO:0000256" key="6">
    <source>
        <dbReference type="ARBA" id="ARBA00022723"/>
    </source>
</evidence>
<evidence type="ECO:0000256" key="8">
    <source>
        <dbReference type="ARBA" id="ARBA00022771"/>
    </source>
</evidence>
<dbReference type="EnsemblMetazoa" id="XM_021351507.2">
    <property type="protein sequence ID" value="XP_021207182.1"/>
    <property type="gene ID" value="LOC101744478"/>
</dbReference>
<dbReference type="InterPro" id="IPR000571">
    <property type="entry name" value="Znf_CCCH"/>
</dbReference>
<dbReference type="Pfam" id="PF00642">
    <property type="entry name" value="zf-CCCH"/>
    <property type="match status" value="1"/>
</dbReference>
<keyword evidence="10" id="KW-0175">Coiled coil</keyword>
<evidence type="ECO:0000256" key="11">
    <source>
        <dbReference type="ARBA" id="ARBA00023242"/>
    </source>
</evidence>
<dbReference type="InterPro" id="IPR036855">
    <property type="entry name" value="Znf_CCCH_sf"/>
</dbReference>
<evidence type="ECO:0000313" key="16">
    <source>
        <dbReference type="Proteomes" id="UP000005204"/>
    </source>
</evidence>
<dbReference type="FunFam" id="4.10.1000.10:FF:000050">
    <property type="entry name" value="AGAP008634-PA"/>
    <property type="match status" value="1"/>
</dbReference>
<dbReference type="Pfam" id="PF16543">
    <property type="entry name" value="DFRP_C"/>
    <property type="match status" value="1"/>
</dbReference>
<dbReference type="SMART" id="SM00356">
    <property type="entry name" value="ZnF_C3H1"/>
    <property type="match status" value="2"/>
</dbReference>
<dbReference type="GO" id="GO:0005634">
    <property type="term" value="C:nucleus"/>
    <property type="evidence" value="ECO:0007669"/>
    <property type="project" value="UniProtKB-SubCell"/>
</dbReference>
<organism evidence="15 16">
    <name type="scientific">Bombyx mori</name>
    <name type="common">Silk moth</name>
    <dbReference type="NCBI Taxonomy" id="7091"/>
    <lineage>
        <taxon>Eukaryota</taxon>
        <taxon>Metazoa</taxon>
        <taxon>Ecdysozoa</taxon>
        <taxon>Arthropoda</taxon>
        <taxon>Hexapoda</taxon>
        <taxon>Insecta</taxon>
        <taxon>Pterygota</taxon>
        <taxon>Neoptera</taxon>
        <taxon>Endopterygota</taxon>
        <taxon>Lepidoptera</taxon>
        <taxon>Glossata</taxon>
        <taxon>Ditrysia</taxon>
        <taxon>Bombycoidea</taxon>
        <taxon>Bombycidae</taxon>
        <taxon>Bombycinae</taxon>
        <taxon>Bombyx</taxon>
    </lineage>
</organism>
<reference evidence="15" key="2">
    <citation type="submission" date="2022-06" db="UniProtKB">
        <authorList>
            <consortium name="EnsemblMetazoa"/>
        </authorList>
    </citation>
    <scope>IDENTIFICATION</scope>
    <source>
        <strain evidence="15">p50T (Dazao)</strain>
    </source>
</reference>
<name>A0A8R2DP00_BOMMO</name>
<keyword evidence="11" id="KW-0539">Nucleus</keyword>
<feature type="domain" description="C3H1-type" evidence="14">
    <location>
        <begin position="93"/>
        <end position="120"/>
    </location>
</feature>
<evidence type="ECO:0000256" key="7">
    <source>
        <dbReference type="ARBA" id="ARBA00022737"/>
    </source>
</evidence>
<dbReference type="RefSeq" id="XP_062527057.1">
    <property type="nucleotide sequence ID" value="XM_062671073.1"/>
</dbReference>
<evidence type="ECO:0000256" key="10">
    <source>
        <dbReference type="ARBA" id="ARBA00023054"/>
    </source>
</evidence>